<organism evidence="1 2">
    <name type="scientific">Alicyclobacillus acidocaldarius (strain Tc-4-1)</name>
    <name type="common">Bacillus acidocaldarius</name>
    <dbReference type="NCBI Taxonomy" id="1048834"/>
    <lineage>
        <taxon>Bacteria</taxon>
        <taxon>Bacillati</taxon>
        <taxon>Bacillota</taxon>
        <taxon>Bacilli</taxon>
        <taxon>Bacillales</taxon>
        <taxon>Alicyclobacillaceae</taxon>
        <taxon>Alicyclobacillus</taxon>
    </lineage>
</organism>
<dbReference type="KEGG" id="aad:TC41_1148"/>
<sequence length="106" mass="12325">MKVAVAYEGKQEQGRERRALMNRQVVAGTEEAERFWEEAVSSFWARVGLGQRETMLARRGRGGMGEEGRRNAPLGLDIDWIPFTCGRRWLRPWDGRRRPTGRYGMR</sequence>
<reference evidence="2" key="2">
    <citation type="submission" date="2011-06" db="EMBL/GenBank/DDBJ databases">
        <title>The complete genome sequence of Alicyclobacillus acidocaldarius sp. Tc-4-1.</title>
        <authorList>
            <person name="Chen Y."/>
            <person name="He Y."/>
            <person name="Dong Z."/>
            <person name="Hu S."/>
        </authorList>
    </citation>
    <scope>NUCLEOTIDE SEQUENCE [LARGE SCALE GENOMIC DNA]</scope>
    <source>
        <strain evidence="2">Tc-4-1</strain>
    </source>
</reference>
<evidence type="ECO:0000313" key="1">
    <source>
        <dbReference type="EMBL" id="AEJ43093.1"/>
    </source>
</evidence>
<proteinExistence type="predicted"/>
<accession>F8IGS8</accession>
<gene>
    <name evidence="1" type="ordered locus">TC41_1148</name>
</gene>
<protein>
    <submittedName>
        <fullName evidence="1">Uncharacterized protein</fullName>
    </submittedName>
</protein>
<dbReference type="HOGENOM" id="CLU_2217432_0_0_9"/>
<evidence type="ECO:0000313" key="2">
    <source>
        <dbReference type="Proteomes" id="UP000000292"/>
    </source>
</evidence>
<reference evidence="1 2" key="1">
    <citation type="journal article" date="2011" name="J. Bacteriol.">
        <title>Complete Genome Sequence of Alicyclobacillus acidocaldarius Strain Tc-4-1.</title>
        <authorList>
            <person name="Chen Y."/>
            <person name="He Y."/>
            <person name="Zhang B."/>
            <person name="Yang J."/>
            <person name="Li W."/>
            <person name="Dong Z."/>
            <person name="Hu S."/>
        </authorList>
    </citation>
    <scope>NUCLEOTIDE SEQUENCE [LARGE SCALE GENOMIC DNA]</scope>
    <source>
        <strain evidence="1 2">Tc-4-1</strain>
    </source>
</reference>
<dbReference type="Proteomes" id="UP000000292">
    <property type="component" value="Chromosome"/>
</dbReference>
<dbReference type="AlphaFoldDB" id="F8IGS8"/>
<dbReference type="STRING" id="1048834.TC41_1148"/>
<name>F8IGS8_ALIAT</name>
<dbReference type="EMBL" id="CP002902">
    <property type="protein sequence ID" value="AEJ43093.1"/>
    <property type="molecule type" value="Genomic_DNA"/>
</dbReference>